<evidence type="ECO:0000313" key="2">
    <source>
        <dbReference type="Proteomes" id="UP001165962"/>
    </source>
</evidence>
<dbReference type="EMBL" id="JAAOIW010000029">
    <property type="protein sequence ID" value="NHN35252.1"/>
    <property type="molecule type" value="Genomic_DNA"/>
</dbReference>
<dbReference type="Pfam" id="PF11553">
    <property type="entry name" value="DUF3231"/>
    <property type="match status" value="1"/>
</dbReference>
<dbReference type="Gene3D" id="1.20.1260.10">
    <property type="match status" value="1"/>
</dbReference>
<proteinExistence type="predicted"/>
<dbReference type="RefSeq" id="WP_166157737.1">
    <property type="nucleotide sequence ID" value="NZ_JAAOIW010000029.1"/>
</dbReference>
<gene>
    <name evidence="1" type="ORF">G9U52_36620</name>
</gene>
<name>A0ABX0JGH1_9BACL</name>
<sequence>MTTIWDAIKSIYGSLTDEEPVPPLHVGEVMSLWMLLTIYEEGQIIYKVALNTTTDPELKHAVENAVKESMEDIKMIKDFMIKEGVPLPSVLQAKPDSKSDDIPQGAKFTDEELANLIVGKVTTCIALCGQAVSQSLRTDVSLILLKSMGRLIQYSAPYRSMMRKRGWIKTPPYYYPPGGRST</sequence>
<evidence type="ECO:0000313" key="1">
    <source>
        <dbReference type="EMBL" id="NHN35252.1"/>
    </source>
</evidence>
<keyword evidence="2" id="KW-1185">Reference proteome</keyword>
<protein>
    <submittedName>
        <fullName evidence="1">DUF3231 family protein</fullName>
    </submittedName>
</protein>
<organism evidence="1 2">
    <name type="scientific">Paenibacillus agricola</name>
    <dbReference type="NCBI Taxonomy" id="2716264"/>
    <lineage>
        <taxon>Bacteria</taxon>
        <taxon>Bacillati</taxon>
        <taxon>Bacillota</taxon>
        <taxon>Bacilli</taxon>
        <taxon>Bacillales</taxon>
        <taxon>Paenibacillaceae</taxon>
        <taxon>Paenibacillus</taxon>
    </lineage>
</organism>
<reference evidence="1" key="1">
    <citation type="submission" date="2020-03" db="EMBL/GenBank/DDBJ databases">
        <title>Draft sequencing of Paenibacilllus sp. S3N08.</title>
        <authorList>
            <person name="Kim D.-U."/>
        </authorList>
    </citation>
    <scope>NUCLEOTIDE SEQUENCE</scope>
    <source>
        <strain evidence="1">S3N08</strain>
    </source>
</reference>
<accession>A0ABX0JGH1</accession>
<dbReference type="InterPro" id="IPR021617">
    <property type="entry name" value="DUF3231"/>
</dbReference>
<dbReference type="Proteomes" id="UP001165962">
    <property type="component" value="Unassembled WGS sequence"/>
</dbReference>
<dbReference type="InterPro" id="IPR012347">
    <property type="entry name" value="Ferritin-like"/>
</dbReference>
<comment type="caution">
    <text evidence="1">The sequence shown here is derived from an EMBL/GenBank/DDBJ whole genome shotgun (WGS) entry which is preliminary data.</text>
</comment>